<evidence type="ECO:0000259" key="3">
    <source>
        <dbReference type="PROSITE" id="PS50097"/>
    </source>
</evidence>
<accession>A0A7R9BYX8</accession>
<dbReference type="SMART" id="SM00225">
    <property type="entry name" value="BTB"/>
    <property type="match status" value="1"/>
</dbReference>
<dbReference type="EMBL" id="OA886643">
    <property type="protein sequence ID" value="CAD7282964.1"/>
    <property type="molecule type" value="Genomic_DNA"/>
</dbReference>
<dbReference type="Pfam" id="PF00651">
    <property type="entry name" value="BTB"/>
    <property type="match status" value="1"/>
</dbReference>
<dbReference type="PANTHER" id="PTHR23110:SF98">
    <property type="entry name" value="PRE-LOLA-G, ISOFORM C-RELATED"/>
    <property type="match status" value="1"/>
</dbReference>
<dbReference type="PROSITE" id="PS50097">
    <property type="entry name" value="BTB"/>
    <property type="match status" value="1"/>
</dbReference>
<dbReference type="SUPFAM" id="SSF54695">
    <property type="entry name" value="POZ domain"/>
    <property type="match status" value="1"/>
</dbReference>
<evidence type="ECO:0000313" key="4">
    <source>
        <dbReference type="EMBL" id="CAD7282964.1"/>
    </source>
</evidence>
<evidence type="ECO:0000313" key="5">
    <source>
        <dbReference type="Proteomes" id="UP000678499"/>
    </source>
</evidence>
<protein>
    <recommendedName>
        <fullName evidence="3">BTB domain-containing protein</fullName>
    </recommendedName>
</protein>
<evidence type="ECO:0000256" key="2">
    <source>
        <dbReference type="SAM" id="MobiDB-lite"/>
    </source>
</evidence>
<dbReference type="Gene3D" id="3.30.710.10">
    <property type="entry name" value="Potassium Channel Kv1.1, Chain A"/>
    <property type="match status" value="1"/>
</dbReference>
<dbReference type="EMBL" id="CAJPEX010004606">
    <property type="protein sequence ID" value="CAG0923116.1"/>
    <property type="molecule type" value="Genomic_DNA"/>
</dbReference>
<organism evidence="4">
    <name type="scientific">Notodromas monacha</name>
    <dbReference type="NCBI Taxonomy" id="399045"/>
    <lineage>
        <taxon>Eukaryota</taxon>
        <taxon>Metazoa</taxon>
        <taxon>Ecdysozoa</taxon>
        <taxon>Arthropoda</taxon>
        <taxon>Crustacea</taxon>
        <taxon>Oligostraca</taxon>
        <taxon>Ostracoda</taxon>
        <taxon>Podocopa</taxon>
        <taxon>Podocopida</taxon>
        <taxon>Cypridocopina</taxon>
        <taxon>Cypridoidea</taxon>
        <taxon>Cyprididae</taxon>
        <taxon>Notodromas</taxon>
    </lineage>
</organism>
<name>A0A7R9BYX8_9CRUS</name>
<dbReference type="GO" id="GO:0006357">
    <property type="term" value="P:regulation of transcription by RNA polymerase II"/>
    <property type="evidence" value="ECO:0007669"/>
    <property type="project" value="TreeGrafter"/>
</dbReference>
<dbReference type="OrthoDB" id="10261408at2759"/>
<feature type="domain" description="BTB" evidence="3">
    <location>
        <begin position="32"/>
        <end position="100"/>
    </location>
</feature>
<dbReference type="InterPro" id="IPR011333">
    <property type="entry name" value="SKP1/BTB/POZ_sf"/>
</dbReference>
<gene>
    <name evidence="4" type="ORF">NMOB1V02_LOCUS10582</name>
</gene>
<dbReference type="GO" id="GO:0005634">
    <property type="term" value="C:nucleus"/>
    <property type="evidence" value="ECO:0007669"/>
    <property type="project" value="TreeGrafter"/>
</dbReference>
<dbReference type="InterPro" id="IPR000210">
    <property type="entry name" value="BTB/POZ_dom"/>
</dbReference>
<sequence>MASAEDYSLTWCDHAPAMAKYLNTLRCENQYTDVVFFCGKERLPAHKLVLLANSTYFEDIFGLVPDRPGITIPIVMHHIRSDLLNLALEFMYTGEVSVAEKDLQSFMALTSALGIRGFHAEDQQQQNQQQNLVDDDGSSNKSVHVGDVQESAVSEIRESSVILATGSSAPVAISGTNSADNAYQVLQPAGEIFMARPPDPKKPRLAN</sequence>
<dbReference type="PANTHER" id="PTHR23110">
    <property type="entry name" value="BTB DOMAIN TRANSCRIPTION FACTOR"/>
    <property type="match status" value="1"/>
</dbReference>
<proteinExistence type="predicted"/>
<dbReference type="Proteomes" id="UP000678499">
    <property type="component" value="Unassembled WGS sequence"/>
</dbReference>
<feature type="region of interest" description="Disordered" evidence="2">
    <location>
        <begin position="123"/>
        <end position="149"/>
    </location>
</feature>
<evidence type="ECO:0000256" key="1">
    <source>
        <dbReference type="ARBA" id="ARBA00023242"/>
    </source>
</evidence>
<dbReference type="AlphaFoldDB" id="A0A7R9BYX8"/>
<reference evidence="4" key="1">
    <citation type="submission" date="2020-11" db="EMBL/GenBank/DDBJ databases">
        <authorList>
            <person name="Tran Van P."/>
        </authorList>
    </citation>
    <scope>NUCLEOTIDE SEQUENCE</scope>
</reference>
<dbReference type="InterPro" id="IPR051095">
    <property type="entry name" value="Dros_DevTransReg"/>
</dbReference>
<keyword evidence="1" id="KW-0539">Nucleus</keyword>
<keyword evidence="5" id="KW-1185">Reference proteome</keyword>